<dbReference type="HOGENOM" id="CLU_2368324_0_0_7"/>
<dbReference type="KEGG" id="dto:TOL2_C12650"/>
<dbReference type="Proteomes" id="UP000007347">
    <property type="component" value="Chromosome"/>
</dbReference>
<evidence type="ECO:0000313" key="1">
    <source>
        <dbReference type="EMBL" id="CCK79428.1"/>
    </source>
</evidence>
<protein>
    <submittedName>
        <fullName evidence="1">Uncharacterized protein</fullName>
    </submittedName>
</protein>
<evidence type="ECO:0000313" key="2">
    <source>
        <dbReference type="Proteomes" id="UP000007347"/>
    </source>
</evidence>
<dbReference type="EMBL" id="FO203503">
    <property type="protein sequence ID" value="CCK79428.1"/>
    <property type="molecule type" value="Genomic_DNA"/>
</dbReference>
<dbReference type="AlphaFoldDB" id="K0NHY0"/>
<sequence>MEFYGIQSVKIAREITGEISKISFLATAKELCTAFSMISKNKNIPNPFAAPGVLGSRLSNSKSILEEAGWTVSIRHKISRGQYRHLLEKKVDGDL</sequence>
<accession>K0NHY0</accession>
<proteinExistence type="predicted"/>
<dbReference type="STRING" id="651182.TOL2_C12650"/>
<reference evidence="1 2" key="1">
    <citation type="journal article" date="2013" name="Environ. Microbiol.">
        <title>Complete genome, catabolic sub-proteomes and key-metabolites of Desulfobacula toluolica Tol2, a marine, aromatic compound-degrading, sulfate-reducing bacterium.</title>
        <authorList>
            <person name="Wohlbrand L."/>
            <person name="Jacob J.H."/>
            <person name="Kube M."/>
            <person name="Mussmann M."/>
            <person name="Jarling R."/>
            <person name="Beck A."/>
            <person name="Amann R."/>
            <person name="Wilkes H."/>
            <person name="Reinhardt R."/>
            <person name="Rabus R."/>
        </authorList>
    </citation>
    <scope>NUCLEOTIDE SEQUENCE [LARGE SCALE GENOMIC DNA]</scope>
    <source>
        <strain evidence="2">DSM 7467 / Tol2</strain>
    </source>
</reference>
<organism evidence="1 2">
    <name type="scientific">Desulfobacula toluolica (strain DSM 7467 / Tol2)</name>
    <dbReference type="NCBI Taxonomy" id="651182"/>
    <lineage>
        <taxon>Bacteria</taxon>
        <taxon>Pseudomonadati</taxon>
        <taxon>Thermodesulfobacteriota</taxon>
        <taxon>Desulfobacteria</taxon>
        <taxon>Desulfobacterales</taxon>
        <taxon>Desulfobacteraceae</taxon>
        <taxon>Desulfobacula</taxon>
    </lineage>
</organism>
<keyword evidence="2" id="KW-1185">Reference proteome</keyword>
<name>K0NHY0_DESTT</name>
<gene>
    <name evidence="1" type="ordered locus">TOL2_C12650</name>
</gene>